<evidence type="ECO:0000313" key="3">
    <source>
        <dbReference type="EMBL" id="AKH20140.1"/>
    </source>
</evidence>
<accession>A0A0F7JZ26</accession>
<dbReference type="GO" id="GO:0005829">
    <property type="term" value="C:cytosol"/>
    <property type="evidence" value="ECO:0007669"/>
    <property type="project" value="TreeGrafter"/>
</dbReference>
<dbReference type="SUPFAM" id="SSF51182">
    <property type="entry name" value="RmlC-like cupins"/>
    <property type="match status" value="1"/>
</dbReference>
<evidence type="ECO:0000313" key="4">
    <source>
        <dbReference type="Proteomes" id="UP000034410"/>
    </source>
</evidence>
<feature type="domain" description="HTH cro/C1-type" evidence="2">
    <location>
        <begin position="1"/>
        <end position="31"/>
    </location>
</feature>
<dbReference type="CDD" id="cd00093">
    <property type="entry name" value="HTH_XRE"/>
    <property type="match status" value="1"/>
</dbReference>
<evidence type="ECO:0000259" key="2">
    <source>
        <dbReference type="PROSITE" id="PS50943"/>
    </source>
</evidence>
<dbReference type="GO" id="GO:0003700">
    <property type="term" value="F:DNA-binding transcription factor activity"/>
    <property type="evidence" value="ECO:0007669"/>
    <property type="project" value="TreeGrafter"/>
</dbReference>
<dbReference type="AlphaFoldDB" id="A0A0F7JZ26"/>
<dbReference type="InterPro" id="IPR011051">
    <property type="entry name" value="RmlC_Cupin_sf"/>
</dbReference>
<dbReference type="InterPro" id="IPR001387">
    <property type="entry name" value="Cro/C1-type_HTH"/>
</dbReference>
<dbReference type="InterPro" id="IPR010982">
    <property type="entry name" value="Lambda_DNA-bd_dom_sf"/>
</dbReference>
<dbReference type="GO" id="GO:0003677">
    <property type="term" value="F:DNA binding"/>
    <property type="evidence" value="ECO:0007669"/>
    <property type="project" value="UniProtKB-KW"/>
</dbReference>
<keyword evidence="4" id="KW-1185">Reference proteome</keyword>
<dbReference type="InterPro" id="IPR050807">
    <property type="entry name" value="TransReg_Diox_bact_type"/>
</dbReference>
<dbReference type="PROSITE" id="PS50943">
    <property type="entry name" value="HTH_CROC1"/>
    <property type="match status" value="1"/>
</dbReference>
<dbReference type="SUPFAM" id="SSF47413">
    <property type="entry name" value="lambda repressor-like DNA-binding domains"/>
    <property type="match status" value="1"/>
</dbReference>
<dbReference type="PANTHER" id="PTHR46797">
    <property type="entry name" value="HTH-TYPE TRANSCRIPTIONAL REGULATOR"/>
    <property type="match status" value="1"/>
</dbReference>
<dbReference type="PANTHER" id="PTHR46797:SF2">
    <property type="entry name" value="TRANSCRIPTIONAL REGULATOR"/>
    <property type="match status" value="1"/>
</dbReference>
<dbReference type="CDD" id="cd02209">
    <property type="entry name" value="cupin_XRE_C"/>
    <property type="match status" value="1"/>
</dbReference>
<gene>
    <name evidence="3" type="ORF">AAY24_06965</name>
</gene>
<sequence>MLSKIERGQASPSLSALHRLAKALNTNVAELTAQEEAVRSPVMRADERPVVNFGSGRSGIQLERLVAPARSQLLQGDIHLLAPGTESEEMIHHVGEEFGYVLEGELELKLGDNTYTLSAGDSFYFASEIPHSYRNTGKVTTRVLWINTPPTF</sequence>
<dbReference type="InterPro" id="IPR014710">
    <property type="entry name" value="RmlC-like_jellyroll"/>
</dbReference>
<dbReference type="Gene3D" id="1.10.260.40">
    <property type="entry name" value="lambda repressor-like DNA-binding domains"/>
    <property type="match status" value="1"/>
</dbReference>
<proteinExistence type="predicted"/>
<keyword evidence="1" id="KW-0238">DNA-binding</keyword>
<dbReference type="Proteomes" id="UP000034410">
    <property type="component" value="Chromosome"/>
</dbReference>
<dbReference type="Gene3D" id="2.60.120.10">
    <property type="entry name" value="Jelly Rolls"/>
    <property type="match status" value="1"/>
</dbReference>
<dbReference type="EMBL" id="CP011412">
    <property type="protein sequence ID" value="AKH20140.1"/>
    <property type="molecule type" value="Genomic_DNA"/>
</dbReference>
<protein>
    <submittedName>
        <fullName evidence="3">XRE family transcriptional regulator</fullName>
    </submittedName>
</protein>
<dbReference type="Pfam" id="PF01381">
    <property type="entry name" value="HTH_3"/>
    <property type="match status" value="1"/>
</dbReference>
<name>A0A0F7JZ26_9GAMM</name>
<evidence type="ECO:0000256" key="1">
    <source>
        <dbReference type="ARBA" id="ARBA00023125"/>
    </source>
</evidence>
<dbReference type="Pfam" id="PF07883">
    <property type="entry name" value="Cupin_2"/>
    <property type="match status" value="1"/>
</dbReference>
<dbReference type="InterPro" id="IPR013096">
    <property type="entry name" value="Cupin_2"/>
</dbReference>
<dbReference type="KEGG" id="seds:AAY24_06965"/>
<organism evidence="3 4">
    <name type="scientific">Sedimenticola thiotaurini</name>
    <dbReference type="NCBI Taxonomy" id="1543721"/>
    <lineage>
        <taxon>Bacteria</taxon>
        <taxon>Pseudomonadati</taxon>
        <taxon>Pseudomonadota</taxon>
        <taxon>Gammaproteobacteria</taxon>
        <taxon>Chromatiales</taxon>
        <taxon>Sedimenticolaceae</taxon>
        <taxon>Sedimenticola</taxon>
    </lineage>
</organism>
<reference evidence="3 4" key="1">
    <citation type="journal article" date="2015" name="Genome Announc.">
        <title>Complete Genome Sequence of Sedimenticola thiotaurini Strain SIP-G1, a Polyphosphate- and Polyhydroxyalkanoate-Accumulating Sulfur-Oxidizing Gammaproteobacterium Isolated from Salt Marsh Sediments.</title>
        <authorList>
            <person name="Flood B.E."/>
            <person name="Jones D.S."/>
            <person name="Bailey J.V."/>
        </authorList>
    </citation>
    <scope>NUCLEOTIDE SEQUENCE [LARGE SCALE GENOMIC DNA]</scope>
    <source>
        <strain evidence="3 4">SIP-G1</strain>
    </source>
</reference>